<feature type="transmembrane region" description="Helical" evidence="1">
    <location>
        <begin position="45"/>
        <end position="65"/>
    </location>
</feature>
<keyword evidence="3" id="KW-1185">Reference proteome</keyword>
<proteinExistence type="predicted"/>
<reference evidence="2" key="1">
    <citation type="journal article" date="2023" name="Nat. Commun.">
        <title>Diploid and tetraploid genomes of Acorus and the evolution of monocots.</title>
        <authorList>
            <person name="Ma L."/>
            <person name="Liu K.W."/>
            <person name="Li Z."/>
            <person name="Hsiao Y.Y."/>
            <person name="Qi Y."/>
            <person name="Fu T."/>
            <person name="Tang G.D."/>
            <person name="Zhang D."/>
            <person name="Sun W.H."/>
            <person name="Liu D.K."/>
            <person name="Li Y."/>
            <person name="Chen G.Z."/>
            <person name="Liu X.D."/>
            <person name="Liao X.Y."/>
            <person name="Jiang Y.T."/>
            <person name="Yu X."/>
            <person name="Hao Y."/>
            <person name="Huang J."/>
            <person name="Zhao X.W."/>
            <person name="Ke S."/>
            <person name="Chen Y.Y."/>
            <person name="Wu W.L."/>
            <person name="Hsu J.L."/>
            <person name="Lin Y.F."/>
            <person name="Huang M.D."/>
            <person name="Li C.Y."/>
            <person name="Huang L."/>
            <person name="Wang Z.W."/>
            <person name="Zhao X."/>
            <person name="Zhong W.Y."/>
            <person name="Peng D.H."/>
            <person name="Ahmad S."/>
            <person name="Lan S."/>
            <person name="Zhang J.S."/>
            <person name="Tsai W.C."/>
            <person name="Van de Peer Y."/>
            <person name="Liu Z.J."/>
        </authorList>
    </citation>
    <scope>NUCLEOTIDE SEQUENCE</scope>
    <source>
        <strain evidence="2">CP</strain>
    </source>
</reference>
<comment type="caution">
    <text evidence="2">The sequence shown here is derived from an EMBL/GenBank/DDBJ whole genome shotgun (WGS) entry which is preliminary data.</text>
</comment>
<accession>A0AAV9CRR2</accession>
<keyword evidence="1" id="KW-1133">Transmembrane helix</keyword>
<evidence type="ECO:0000313" key="2">
    <source>
        <dbReference type="EMBL" id="KAK1291500.1"/>
    </source>
</evidence>
<feature type="transmembrane region" description="Helical" evidence="1">
    <location>
        <begin position="12"/>
        <end position="30"/>
    </location>
</feature>
<dbReference type="EMBL" id="JAUJYO010000017">
    <property type="protein sequence ID" value="KAK1291500.1"/>
    <property type="molecule type" value="Genomic_DNA"/>
</dbReference>
<dbReference type="PANTHER" id="PTHR33306:SF1">
    <property type="entry name" value="EXPRESSED PROTEIN"/>
    <property type="match status" value="1"/>
</dbReference>
<dbReference type="Proteomes" id="UP001180020">
    <property type="component" value="Unassembled WGS sequence"/>
</dbReference>
<sequence length="123" mass="12948">MADDAIARGPPHALIFAAVIIFAMILPFLLGEDGLSVIPDFISDAFGAPVFLLIPVILILVIRFLSSDRGTALSDVFRAAGEQDTIHRVGGSPVGVAAVLAVLLLLLYFRVSLFRGGGDDGDE</sequence>
<evidence type="ECO:0000256" key="1">
    <source>
        <dbReference type="SAM" id="Phobius"/>
    </source>
</evidence>
<name>A0AAV9CRR2_ACOCL</name>
<organism evidence="2 3">
    <name type="scientific">Acorus calamus</name>
    <name type="common">Sweet flag</name>
    <dbReference type="NCBI Taxonomy" id="4465"/>
    <lineage>
        <taxon>Eukaryota</taxon>
        <taxon>Viridiplantae</taxon>
        <taxon>Streptophyta</taxon>
        <taxon>Embryophyta</taxon>
        <taxon>Tracheophyta</taxon>
        <taxon>Spermatophyta</taxon>
        <taxon>Magnoliopsida</taxon>
        <taxon>Liliopsida</taxon>
        <taxon>Acoraceae</taxon>
        <taxon>Acorus</taxon>
    </lineage>
</organism>
<keyword evidence="1" id="KW-0812">Transmembrane</keyword>
<dbReference type="PANTHER" id="PTHR33306">
    <property type="entry name" value="EXPRESSED PROTEIN-RELATED-RELATED"/>
    <property type="match status" value="1"/>
</dbReference>
<dbReference type="AlphaFoldDB" id="A0AAV9CRR2"/>
<reference evidence="2" key="2">
    <citation type="submission" date="2023-06" db="EMBL/GenBank/DDBJ databases">
        <authorList>
            <person name="Ma L."/>
            <person name="Liu K.-W."/>
            <person name="Li Z."/>
            <person name="Hsiao Y.-Y."/>
            <person name="Qi Y."/>
            <person name="Fu T."/>
            <person name="Tang G."/>
            <person name="Zhang D."/>
            <person name="Sun W.-H."/>
            <person name="Liu D.-K."/>
            <person name="Li Y."/>
            <person name="Chen G.-Z."/>
            <person name="Liu X.-D."/>
            <person name="Liao X.-Y."/>
            <person name="Jiang Y.-T."/>
            <person name="Yu X."/>
            <person name="Hao Y."/>
            <person name="Huang J."/>
            <person name="Zhao X.-W."/>
            <person name="Ke S."/>
            <person name="Chen Y.-Y."/>
            <person name="Wu W.-L."/>
            <person name="Hsu J.-L."/>
            <person name="Lin Y.-F."/>
            <person name="Huang M.-D."/>
            <person name="Li C.-Y."/>
            <person name="Huang L."/>
            <person name="Wang Z.-W."/>
            <person name="Zhao X."/>
            <person name="Zhong W.-Y."/>
            <person name="Peng D.-H."/>
            <person name="Ahmad S."/>
            <person name="Lan S."/>
            <person name="Zhang J.-S."/>
            <person name="Tsai W.-C."/>
            <person name="Van De Peer Y."/>
            <person name="Liu Z.-J."/>
        </authorList>
    </citation>
    <scope>NUCLEOTIDE SEQUENCE</scope>
    <source>
        <strain evidence="2">CP</strain>
        <tissue evidence="2">Leaves</tissue>
    </source>
</reference>
<protein>
    <submittedName>
        <fullName evidence="2">Uncharacterized protein</fullName>
    </submittedName>
</protein>
<feature type="transmembrane region" description="Helical" evidence="1">
    <location>
        <begin position="86"/>
        <end position="109"/>
    </location>
</feature>
<gene>
    <name evidence="2" type="ORF">QJS10_CPB17g01298</name>
</gene>
<evidence type="ECO:0000313" key="3">
    <source>
        <dbReference type="Proteomes" id="UP001180020"/>
    </source>
</evidence>
<keyword evidence="1" id="KW-0472">Membrane</keyword>